<reference evidence="2" key="2">
    <citation type="submission" date="2013-04" db="UniProtKB">
        <authorList>
            <consortium name="EnsemblPlants"/>
        </authorList>
    </citation>
    <scope>IDENTIFICATION</scope>
</reference>
<evidence type="ECO:0000313" key="3">
    <source>
        <dbReference type="Proteomes" id="UP000006038"/>
    </source>
</evidence>
<proteinExistence type="predicted"/>
<accession>J3N026</accession>
<protein>
    <submittedName>
        <fullName evidence="2">Uncharacterized protein</fullName>
    </submittedName>
</protein>
<organism evidence="2">
    <name type="scientific">Oryza brachyantha</name>
    <name type="common">malo sina</name>
    <dbReference type="NCBI Taxonomy" id="4533"/>
    <lineage>
        <taxon>Eukaryota</taxon>
        <taxon>Viridiplantae</taxon>
        <taxon>Streptophyta</taxon>
        <taxon>Embryophyta</taxon>
        <taxon>Tracheophyta</taxon>
        <taxon>Spermatophyta</taxon>
        <taxon>Magnoliopsida</taxon>
        <taxon>Liliopsida</taxon>
        <taxon>Poales</taxon>
        <taxon>Poaceae</taxon>
        <taxon>BOP clade</taxon>
        <taxon>Oryzoideae</taxon>
        <taxon>Oryzeae</taxon>
        <taxon>Oryzinae</taxon>
        <taxon>Oryza</taxon>
    </lineage>
</organism>
<feature type="region of interest" description="Disordered" evidence="1">
    <location>
        <begin position="118"/>
        <end position="163"/>
    </location>
</feature>
<sequence length="250" mass="26806">MCMQPWFFSIGSRQRGQCFTFSSTQLAVLDSRAFFSVHAHTVSHDTGRCACSPHCPQNSCPNSTSSCMSSPPPPPMNSTATVHSGPGHHLSRVLSSTYDRSANVAYHSLSFLLATASTSSRTTATEQDGSGHRSDRHRGPSRRADVPTPALDAVEVGAPGRPHPAGEELVAADGAGERPPAVIQHWRGAARRQPDGVAYPPLVQEPRLLEQIGAPLEVAEEDGGEARRDREHLADHGYVLLLSRAYTVLG</sequence>
<dbReference type="HOGENOM" id="CLU_076508_0_0_1"/>
<dbReference type="EnsemblPlants" id="OB09G26050.1">
    <property type="protein sequence ID" value="OB09G26050.1"/>
    <property type="gene ID" value="OB09G26050"/>
</dbReference>
<evidence type="ECO:0000256" key="1">
    <source>
        <dbReference type="SAM" id="MobiDB-lite"/>
    </source>
</evidence>
<dbReference type="Gramene" id="OB09G26050.1">
    <property type="protein sequence ID" value="OB09G26050.1"/>
    <property type="gene ID" value="OB09G26050"/>
</dbReference>
<reference evidence="2" key="1">
    <citation type="journal article" date="2013" name="Nat. Commun.">
        <title>Whole-genome sequencing of Oryza brachyantha reveals mechanisms underlying Oryza genome evolution.</title>
        <authorList>
            <person name="Chen J."/>
            <person name="Huang Q."/>
            <person name="Gao D."/>
            <person name="Wang J."/>
            <person name="Lang Y."/>
            <person name="Liu T."/>
            <person name="Li B."/>
            <person name="Bai Z."/>
            <person name="Luis Goicoechea J."/>
            <person name="Liang C."/>
            <person name="Chen C."/>
            <person name="Zhang W."/>
            <person name="Sun S."/>
            <person name="Liao Y."/>
            <person name="Zhang X."/>
            <person name="Yang L."/>
            <person name="Song C."/>
            <person name="Wang M."/>
            <person name="Shi J."/>
            <person name="Liu G."/>
            <person name="Liu J."/>
            <person name="Zhou H."/>
            <person name="Zhou W."/>
            <person name="Yu Q."/>
            <person name="An N."/>
            <person name="Chen Y."/>
            <person name="Cai Q."/>
            <person name="Wang B."/>
            <person name="Liu B."/>
            <person name="Min J."/>
            <person name="Huang Y."/>
            <person name="Wu H."/>
            <person name="Li Z."/>
            <person name="Zhang Y."/>
            <person name="Yin Y."/>
            <person name="Song W."/>
            <person name="Jiang J."/>
            <person name="Jackson S.A."/>
            <person name="Wing R.A."/>
            <person name="Wang J."/>
            <person name="Chen M."/>
        </authorList>
    </citation>
    <scope>NUCLEOTIDE SEQUENCE [LARGE SCALE GENOMIC DNA]</scope>
    <source>
        <strain evidence="2">cv. IRGC 101232</strain>
    </source>
</reference>
<dbReference type="Proteomes" id="UP000006038">
    <property type="component" value="Chromosome 9"/>
</dbReference>
<evidence type="ECO:0000313" key="2">
    <source>
        <dbReference type="EnsemblPlants" id="OB09G26050.1"/>
    </source>
</evidence>
<feature type="region of interest" description="Disordered" evidence="1">
    <location>
        <begin position="62"/>
        <end position="89"/>
    </location>
</feature>
<dbReference type="AlphaFoldDB" id="J3N026"/>
<keyword evidence="3" id="KW-1185">Reference proteome</keyword>
<name>J3N026_ORYBR</name>